<dbReference type="Gene3D" id="3.40.1390.30">
    <property type="entry name" value="NIF3 (NGG1p interacting factor 3)-like"/>
    <property type="match status" value="1"/>
</dbReference>
<evidence type="ECO:0000313" key="3">
    <source>
        <dbReference type="EMBL" id="KKL23717.1"/>
    </source>
</evidence>
<dbReference type="FunFam" id="3.40.1390.30:FF:000001">
    <property type="entry name" value="GTP cyclohydrolase 1 type 2"/>
    <property type="match status" value="1"/>
</dbReference>
<dbReference type="PANTHER" id="PTHR13799:SF14">
    <property type="entry name" value="GTP CYCLOHYDROLASE 1 TYPE 2 HOMOLOG"/>
    <property type="match status" value="1"/>
</dbReference>
<evidence type="ECO:0000256" key="1">
    <source>
        <dbReference type="ARBA" id="ARBA00006964"/>
    </source>
</evidence>
<name>A0A0F9CBH6_9ZZZZ</name>
<dbReference type="PANTHER" id="PTHR13799">
    <property type="entry name" value="NGG1 INTERACTING FACTOR 3"/>
    <property type="match status" value="1"/>
</dbReference>
<evidence type="ECO:0000256" key="2">
    <source>
        <dbReference type="ARBA" id="ARBA00022723"/>
    </source>
</evidence>
<organism evidence="3">
    <name type="scientific">marine sediment metagenome</name>
    <dbReference type="NCBI Taxonomy" id="412755"/>
    <lineage>
        <taxon>unclassified sequences</taxon>
        <taxon>metagenomes</taxon>
        <taxon>ecological metagenomes</taxon>
    </lineage>
</organism>
<sequence length="81" mass="8827">MKVRDIAAAVENIAPKKLAQDWDNVGLLVGDAEQNVKKMLVTIDVTKDVVAEAVKLKADMILSYHPVIWDGLKNVTPEGEG</sequence>
<evidence type="ECO:0008006" key="4">
    <source>
        <dbReference type="Google" id="ProtNLM"/>
    </source>
</evidence>
<proteinExistence type="inferred from homology"/>
<dbReference type="GO" id="GO:0046872">
    <property type="term" value="F:metal ion binding"/>
    <property type="evidence" value="ECO:0007669"/>
    <property type="project" value="UniProtKB-KW"/>
</dbReference>
<dbReference type="EMBL" id="LAZR01036874">
    <property type="protein sequence ID" value="KKL23717.1"/>
    <property type="molecule type" value="Genomic_DNA"/>
</dbReference>
<dbReference type="SUPFAM" id="SSF102705">
    <property type="entry name" value="NIF3 (NGG1p interacting factor 3)-like"/>
    <property type="match status" value="1"/>
</dbReference>
<dbReference type="AlphaFoldDB" id="A0A0F9CBH6"/>
<reference evidence="3" key="1">
    <citation type="journal article" date="2015" name="Nature">
        <title>Complex archaea that bridge the gap between prokaryotes and eukaryotes.</title>
        <authorList>
            <person name="Spang A."/>
            <person name="Saw J.H."/>
            <person name="Jorgensen S.L."/>
            <person name="Zaremba-Niedzwiedzka K."/>
            <person name="Martijn J."/>
            <person name="Lind A.E."/>
            <person name="van Eijk R."/>
            <person name="Schleper C."/>
            <person name="Guy L."/>
            <person name="Ettema T.J."/>
        </authorList>
    </citation>
    <scope>NUCLEOTIDE SEQUENCE</scope>
</reference>
<protein>
    <recommendedName>
        <fullName evidence="4">Nif3-like dinuclear metal center hexameric protein</fullName>
    </recommendedName>
</protein>
<comment type="caution">
    <text evidence="3">The sequence shown here is derived from an EMBL/GenBank/DDBJ whole genome shotgun (WGS) entry which is preliminary data.</text>
</comment>
<dbReference type="InterPro" id="IPR002678">
    <property type="entry name" value="DUF34/NIF3"/>
</dbReference>
<dbReference type="Pfam" id="PF01784">
    <property type="entry name" value="DUF34_NIF3"/>
    <property type="match status" value="1"/>
</dbReference>
<dbReference type="InterPro" id="IPR036069">
    <property type="entry name" value="DUF34/NIF3_sf"/>
</dbReference>
<feature type="non-terminal residue" evidence="3">
    <location>
        <position position="81"/>
    </location>
</feature>
<accession>A0A0F9CBH6</accession>
<dbReference type="GO" id="GO:0005737">
    <property type="term" value="C:cytoplasm"/>
    <property type="evidence" value="ECO:0007669"/>
    <property type="project" value="TreeGrafter"/>
</dbReference>
<gene>
    <name evidence="3" type="ORF">LCGC14_2422610</name>
</gene>
<comment type="similarity">
    <text evidence="1">Belongs to the GTP cyclohydrolase I type 2/NIF3 family.</text>
</comment>
<keyword evidence="2" id="KW-0479">Metal-binding</keyword>